<keyword evidence="11 14" id="KW-0807">Transducer</keyword>
<evidence type="ECO:0000256" key="13">
    <source>
        <dbReference type="RuleBase" id="RU004423"/>
    </source>
</evidence>
<evidence type="ECO:0000256" key="11">
    <source>
        <dbReference type="ARBA" id="ARBA00023224"/>
    </source>
</evidence>
<accession>Q2AB91</accession>
<evidence type="ECO:0000256" key="1">
    <source>
        <dbReference type="ARBA" id="ARBA00004141"/>
    </source>
</evidence>
<dbReference type="RefSeq" id="NP_001034949.1">
    <property type="nucleotide sequence ID" value="NM_001039860.1"/>
</dbReference>
<evidence type="ECO:0000313" key="19">
    <source>
        <dbReference type="Proteomes" id="UP000002280"/>
    </source>
</evidence>
<feature type="transmembrane region" description="Helical" evidence="15">
    <location>
        <begin position="176"/>
        <end position="201"/>
    </location>
</feature>
<gene>
    <name evidence="18" type="primary">MODO-T2R28</name>
</gene>
<dbReference type="Pfam" id="PF05296">
    <property type="entry name" value="TAS2R"/>
    <property type="match status" value="1"/>
</dbReference>
<dbReference type="GeneTree" id="ENSGT01150000286975"/>
<dbReference type="GO" id="GO:0016020">
    <property type="term" value="C:membrane"/>
    <property type="evidence" value="ECO:0000318"/>
    <property type="project" value="GO_Central"/>
</dbReference>
<keyword evidence="6 15" id="KW-1133">Transmembrane helix</keyword>
<reference evidence="18 19" key="2">
    <citation type="journal article" date="2007" name="Nature">
        <title>Genome of the marsupial Monodelphis domestica reveals innovation in non-coding sequences.</title>
        <authorList>
            <person name="Mikkelsen T.S."/>
            <person name="Wakefield M.J."/>
            <person name="Aken B."/>
            <person name="Amemiya C.T."/>
            <person name="Chang J.L."/>
            <person name="Duke S."/>
            <person name="Garber M."/>
            <person name="Gentles A.J."/>
            <person name="Goodstadt L."/>
            <person name="Heger A."/>
            <person name="Jurka J."/>
            <person name="Kamal M."/>
            <person name="Mauceli E."/>
            <person name="Searle S.M."/>
            <person name="Sharpe T."/>
            <person name="Baker M.L."/>
            <person name="Batzer M.A."/>
            <person name="Benos P.V."/>
            <person name="Belov K."/>
            <person name="Clamp M."/>
            <person name="Cook A."/>
            <person name="Cuff J."/>
            <person name="Das R."/>
            <person name="Davidow L."/>
            <person name="Deakin J.E."/>
            <person name="Fazzari M.J."/>
            <person name="Glass J.L."/>
            <person name="Grabherr M."/>
            <person name="Greally J.M."/>
            <person name="Gu W."/>
            <person name="Hore T.A."/>
            <person name="Huttley G.A."/>
            <person name="Kleber M."/>
            <person name="Jirtle R.L."/>
            <person name="Koina E."/>
            <person name="Lee J.T."/>
            <person name="Mahony S."/>
            <person name="Marra M.A."/>
            <person name="Miller R.D."/>
            <person name="Nicholls R.D."/>
            <person name="Oda M."/>
            <person name="Papenfuss A.T."/>
            <person name="Parra Z.E."/>
            <person name="Pollock D.D."/>
            <person name="Ray D.A."/>
            <person name="Schein J.E."/>
            <person name="Speed T.P."/>
            <person name="Thompson K."/>
            <person name="VandeBerg J.L."/>
            <person name="Wade C.M."/>
            <person name="Walker J.A."/>
            <person name="Waters P.D."/>
            <person name="Webber C."/>
            <person name="Weidman J.R."/>
            <person name="Xie X."/>
            <person name="Zody M.C."/>
            <person name="Baldwin J."/>
            <person name="Abdouelleil A."/>
            <person name="Abdulkadir J."/>
            <person name="Abebe A."/>
            <person name="Abera B."/>
            <person name="Abreu J."/>
            <person name="Acer S.C."/>
            <person name="Aftuck L."/>
            <person name="Alexander A."/>
            <person name="An P."/>
            <person name="Anderson E."/>
            <person name="Anderson S."/>
            <person name="Arachi H."/>
            <person name="Azer M."/>
            <person name="Bachantsang P."/>
            <person name="Barry A."/>
            <person name="Bayul T."/>
            <person name="Berlin A."/>
            <person name="Bessette D."/>
            <person name="Bloom T."/>
            <person name="Bloom T."/>
            <person name="Boguslavskiy L."/>
            <person name="Bonnet C."/>
            <person name="Boukhgalter B."/>
            <person name="Bourzgui I."/>
            <person name="Brown A."/>
            <person name="Cahill P."/>
            <person name="Channer S."/>
            <person name="Cheshatsang Y."/>
            <person name="Chuda L."/>
            <person name="Citroen M."/>
            <person name="Collymore A."/>
            <person name="Cooke P."/>
            <person name="Costello M."/>
            <person name="D'Aco K."/>
            <person name="Daza R."/>
            <person name="De Haan G."/>
            <person name="DeGray S."/>
            <person name="DeMaso C."/>
            <person name="Dhargay N."/>
            <person name="Dooley K."/>
            <person name="Dooley E."/>
            <person name="Doricent M."/>
            <person name="Dorje P."/>
            <person name="Dorjee K."/>
            <person name="Dupes A."/>
            <person name="Elong R."/>
            <person name="Falk J."/>
            <person name="Farina A."/>
            <person name="Faro S."/>
            <person name="Ferguson D."/>
            <person name="Fisher S."/>
            <person name="Foley C.D."/>
            <person name="Franke A."/>
            <person name="Friedrich D."/>
            <person name="Gadbois L."/>
            <person name="Gearin G."/>
            <person name="Gearin C.R."/>
            <person name="Giannoukos G."/>
            <person name="Goode T."/>
            <person name="Graham J."/>
            <person name="Grandbois E."/>
            <person name="Grewal S."/>
            <person name="Gyaltsen K."/>
            <person name="Hafez N."/>
            <person name="Hagos B."/>
            <person name="Hall J."/>
            <person name="Henson C."/>
            <person name="Hollinger A."/>
            <person name="Honan T."/>
            <person name="Huard M.D."/>
            <person name="Hughes L."/>
            <person name="Hurhula B."/>
            <person name="Husby M.E."/>
            <person name="Kamat A."/>
            <person name="Kanga B."/>
            <person name="Kashin S."/>
            <person name="Khazanovich D."/>
            <person name="Kisner P."/>
            <person name="Lance K."/>
            <person name="Lara M."/>
            <person name="Lee W."/>
            <person name="Lennon N."/>
            <person name="Letendre F."/>
            <person name="LeVine R."/>
            <person name="Lipovsky A."/>
            <person name="Liu X."/>
            <person name="Liu J."/>
            <person name="Liu S."/>
            <person name="Lokyitsang T."/>
            <person name="Lokyitsang Y."/>
            <person name="Lubonja R."/>
            <person name="Lui A."/>
            <person name="MacDonald P."/>
            <person name="Magnisalis V."/>
            <person name="Maru K."/>
            <person name="Matthews C."/>
            <person name="McCusker W."/>
            <person name="McDonough S."/>
            <person name="Mehta T."/>
            <person name="Meldrim J."/>
            <person name="Meneus L."/>
            <person name="Mihai O."/>
            <person name="Mihalev A."/>
            <person name="Mihova T."/>
            <person name="Mittelman R."/>
            <person name="Mlenga V."/>
            <person name="Montmayeur A."/>
            <person name="Mulrain L."/>
            <person name="Navidi A."/>
            <person name="Naylor J."/>
            <person name="Negash T."/>
            <person name="Nguyen T."/>
            <person name="Nguyen N."/>
            <person name="Nicol R."/>
            <person name="Norbu C."/>
            <person name="Norbu N."/>
            <person name="Novod N."/>
            <person name="O'Neill B."/>
            <person name="Osman S."/>
            <person name="Markiewicz E."/>
            <person name="Oyono O.L."/>
            <person name="Patti C."/>
            <person name="Phunkhang P."/>
            <person name="Pierre F."/>
            <person name="Priest M."/>
            <person name="Raghuraman S."/>
            <person name="Rege F."/>
            <person name="Reyes R."/>
            <person name="Rise C."/>
            <person name="Rogov P."/>
            <person name="Ross K."/>
            <person name="Ryan E."/>
            <person name="Settipalli S."/>
            <person name="Shea T."/>
            <person name="Sherpa N."/>
            <person name="Shi L."/>
            <person name="Shih D."/>
            <person name="Sparrow T."/>
            <person name="Spaulding J."/>
            <person name="Stalker J."/>
            <person name="Stange-Thomann N."/>
            <person name="Stavropoulos S."/>
            <person name="Stone C."/>
            <person name="Strader C."/>
            <person name="Tesfaye S."/>
            <person name="Thomson T."/>
            <person name="Thoulutsang Y."/>
            <person name="Thoulutsang D."/>
            <person name="Topham K."/>
            <person name="Topping I."/>
            <person name="Tsamla T."/>
            <person name="Vassiliev H."/>
            <person name="Vo A."/>
            <person name="Wangchuk T."/>
            <person name="Wangdi T."/>
            <person name="Weiand M."/>
            <person name="Wilkinson J."/>
            <person name="Wilson A."/>
            <person name="Yadav S."/>
            <person name="Young G."/>
            <person name="Yu Q."/>
            <person name="Zembek L."/>
            <person name="Zhong D."/>
            <person name="Zimmer A."/>
            <person name="Zwirko Z."/>
            <person name="Jaffe D.B."/>
            <person name="Alvarez P."/>
            <person name="Brockman W."/>
            <person name="Butler J."/>
            <person name="Chin C."/>
            <person name="Gnerre S."/>
            <person name="MacCallum I."/>
            <person name="Graves J.A."/>
            <person name="Ponting C.P."/>
            <person name="Breen M."/>
            <person name="Samollow P.B."/>
            <person name="Lander E.S."/>
            <person name="Lindblad-Toh K."/>
        </authorList>
    </citation>
    <scope>NUCLEOTIDE SEQUENCE [LARGE SCALE GENOMIC DNA]</scope>
</reference>
<evidence type="ECO:0000256" key="10">
    <source>
        <dbReference type="ARBA" id="ARBA00023180"/>
    </source>
</evidence>
<feature type="transmembrane region" description="Helical" evidence="15">
    <location>
        <begin position="82"/>
        <end position="104"/>
    </location>
</feature>
<dbReference type="GO" id="GO:0033038">
    <property type="term" value="F:bitter taste receptor activity"/>
    <property type="evidence" value="ECO:0000318"/>
    <property type="project" value="GO_Central"/>
</dbReference>
<dbReference type="OMA" id="IANYSHC"/>
<proteinExistence type="inferred from homology"/>
<dbReference type="GeneID" id="664667"/>
<dbReference type="PROSITE" id="PS50262">
    <property type="entry name" value="G_PROTEIN_RECEP_F1_2"/>
    <property type="match status" value="1"/>
</dbReference>
<dbReference type="KEGG" id="mdo:664667"/>
<evidence type="ECO:0000256" key="3">
    <source>
        <dbReference type="ARBA" id="ARBA00022480"/>
    </source>
</evidence>
<evidence type="ECO:0000256" key="2">
    <source>
        <dbReference type="ARBA" id="ARBA00007376"/>
    </source>
</evidence>
<reference evidence="17" key="1">
    <citation type="journal article" date="2006" name="Mol. Biol. Evol.">
        <title>Lineage-specific expansions and contractions of the bitter taste receptor gene repertoire in vertebrates.</title>
        <authorList>
            <consortium name="SMBE Tri-National Young Investigators"/>
            <person name="Go Y."/>
        </authorList>
    </citation>
    <scope>NUCLEOTIDE SEQUENCE</scope>
</reference>
<evidence type="ECO:0000256" key="7">
    <source>
        <dbReference type="ARBA" id="ARBA00023040"/>
    </source>
</evidence>
<evidence type="ECO:0000256" key="4">
    <source>
        <dbReference type="ARBA" id="ARBA00022606"/>
    </source>
</evidence>
<protein>
    <recommendedName>
        <fullName evidence="14">Taste receptor type 2</fullName>
    </recommendedName>
</protein>
<dbReference type="PANTHER" id="PTHR11394">
    <property type="entry name" value="TASTE RECEPTOR TYPE 2"/>
    <property type="match status" value="1"/>
</dbReference>
<evidence type="ECO:0000256" key="8">
    <source>
        <dbReference type="ARBA" id="ARBA00023136"/>
    </source>
</evidence>
<dbReference type="AlphaFoldDB" id="Q2AB91"/>
<sequence>MENICVTVASGELSIGVLANIFIGVVNYLNWLKTRKVSTLDFILTGLAISRIILLWTIASMIILLGHYFKNNLEIRLRFWKLLWYLCSLSSAWFDASLNIFLFLKIASFSHPVFLWLKWRVDKLVFRMLMGCLIISLLILLPLVEKSLPIFFYKRNKANITEMIQIDSINLLLSTVFFYMGNLLPFTLCLISCFLLVLSLWRHTQKMQLNFRDSRDPSTQAHIKAMKFTISFLFLFVLYHVAIIIAVLSFILFDSNLIIMFAMITMSIYPLVHSIILILENSKLRQALLKAFWKLRCYLRNSGRLLGT</sequence>
<keyword evidence="10" id="KW-0325">Glycoprotein</keyword>
<keyword evidence="19" id="KW-1185">Reference proteome</keyword>
<feature type="transmembrane region" description="Helical" evidence="15">
    <location>
        <begin position="258"/>
        <end position="279"/>
    </location>
</feature>
<feature type="transmembrane region" description="Helical" evidence="15">
    <location>
        <begin position="124"/>
        <end position="144"/>
    </location>
</feature>
<comment type="subcellular location">
    <subcellularLocation>
        <location evidence="1 14">Membrane</location>
        <topology evidence="1 14">Multi-pass membrane protein</topology>
    </subcellularLocation>
</comment>
<evidence type="ECO:0000256" key="9">
    <source>
        <dbReference type="ARBA" id="ARBA00023170"/>
    </source>
</evidence>
<evidence type="ECO:0000313" key="18">
    <source>
        <dbReference type="Ensembl" id="ENSMODP00000028433.2"/>
    </source>
</evidence>
<comment type="similarity">
    <text evidence="2 13">Belongs to the G-protein coupled receptor T2R family.</text>
</comment>
<dbReference type="SUPFAM" id="SSF81321">
    <property type="entry name" value="Family A G protein-coupled receptor-like"/>
    <property type="match status" value="1"/>
</dbReference>
<dbReference type="Gene3D" id="1.20.1070.10">
    <property type="entry name" value="Rhodopsin 7-helix transmembrane proteins"/>
    <property type="match status" value="1"/>
</dbReference>
<dbReference type="PANTHER" id="PTHR11394:SF58">
    <property type="entry name" value="TASTE RECEPTOR TYPE 2 MEMBER 7"/>
    <property type="match status" value="1"/>
</dbReference>
<dbReference type="CDD" id="cd13950">
    <property type="entry name" value="7tm_TAS2R"/>
    <property type="match status" value="1"/>
</dbReference>
<dbReference type="EMBL" id="AB249755">
    <property type="protein sequence ID" value="BAE80376.1"/>
    <property type="molecule type" value="Genomic_DNA"/>
</dbReference>
<evidence type="ECO:0000256" key="5">
    <source>
        <dbReference type="ARBA" id="ARBA00022692"/>
    </source>
</evidence>
<feature type="transmembrane region" description="Helical" evidence="15">
    <location>
        <begin position="232"/>
        <end position="252"/>
    </location>
</feature>
<feature type="transmembrane region" description="Helical" evidence="15">
    <location>
        <begin position="13"/>
        <end position="30"/>
    </location>
</feature>
<keyword evidence="4 14" id="KW-0716">Sensory transduction</keyword>
<evidence type="ECO:0000256" key="6">
    <source>
        <dbReference type="ARBA" id="ARBA00022989"/>
    </source>
</evidence>
<organism evidence="17">
    <name type="scientific">Monodelphis domestica</name>
    <name type="common">Gray short-tailed opossum</name>
    <dbReference type="NCBI Taxonomy" id="13616"/>
    <lineage>
        <taxon>Eukaryota</taxon>
        <taxon>Metazoa</taxon>
        <taxon>Chordata</taxon>
        <taxon>Craniata</taxon>
        <taxon>Vertebrata</taxon>
        <taxon>Euteleostomi</taxon>
        <taxon>Mammalia</taxon>
        <taxon>Metatheria</taxon>
        <taxon>Didelphimorphia</taxon>
        <taxon>Didelphidae</taxon>
        <taxon>Monodelphis</taxon>
    </lineage>
</organism>
<evidence type="ECO:0000259" key="16">
    <source>
        <dbReference type="PROSITE" id="PS50262"/>
    </source>
</evidence>
<evidence type="ECO:0000256" key="14">
    <source>
        <dbReference type="RuleBase" id="RU004424"/>
    </source>
</evidence>
<reference evidence="18" key="3">
    <citation type="submission" date="2025-05" db="UniProtKB">
        <authorList>
            <consortium name="Ensembl"/>
        </authorList>
    </citation>
    <scope>IDENTIFICATION</scope>
</reference>
<feature type="domain" description="G-protein coupled receptors family 1 profile" evidence="16">
    <location>
        <begin position="19"/>
        <end position="273"/>
    </location>
</feature>
<accession>F7AC45</accession>
<dbReference type="CTD" id="664667"/>
<keyword evidence="9 14" id="KW-0675">Receptor</keyword>
<dbReference type="InterPro" id="IPR017452">
    <property type="entry name" value="GPCR_Rhodpsn_7TM"/>
</dbReference>
<evidence type="ECO:0000313" key="17">
    <source>
        <dbReference type="EMBL" id="BAE80376.1"/>
    </source>
</evidence>
<keyword evidence="3 14" id="KW-0919">Taste</keyword>
<feature type="transmembrane region" description="Helical" evidence="15">
    <location>
        <begin position="42"/>
        <end position="70"/>
    </location>
</feature>
<dbReference type="Ensembl" id="ENSMODT00000030015.2">
    <property type="protein sequence ID" value="ENSMODP00000028433.2"/>
    <property type="gene ID" value="ENSMODG00000023110.2"/>
</dbReference>
<evidence type="ECO:0000256" key="15">
    <source>
        <dbReference type="SAM" id="Phobius"/>
    </source>
</evidence>
<dbReference type="Proteomes" id="UP000002280">
    <property type="component" value="Chromosome 2"/>
</dbReference>
<comment type="function">
    <text evidence="12">Gustducin-coupled receptor implicated in the perception of bitter compounds in the oral cavity and the gastrointestinal tract. Signals through PLCB2 and the calcium-regulated cation channel TRPM5.</text>
</comment>
<keyword evidence="5 14" id="KW-0812">Transmembrane</keyword>
<dbReference type="eggNOG" id="ENOG502SKRK">
    <property type="taxonomic scope" value="Eukaryota"/>
</dbReference>
<dbReference type="GO" id="GO:0004930">
    <property type="term" value="F:G protein-coupled receptor activity"/>
    <property type="evidence" value="ECO:0007669"/>
    <property type="project" value="UniProtKB-KW"/>
</dbReference>
<keyword evidence="7 14" id="KW-0297">G-protein coupled receptor</keyword>
<dbReference type="InterPro" id="IPR007960">
    <property type="entry name" value="TAS2R"/>
</dbReference>
<name>Q2AB91_MONDO</name>
<dbReference type="HOGENOM" id="CLU_072337_3_0_1"/>
<keyword evidence="8 14" id="KW-0472">Membrane</keyword>
<dbReference type="FunFam" id="1.20.1070.10:FF:000042">
    <property type="entry name" value="Taste receptor type 2 member 7"/>
    <property type="match status" value="1"/>
</dbReference>
<dbReference type="GO" id="GO:0001580">
    <property type="term" value="P:detection of chemical stimulus involved in sensory perception of bitter taste"/>
    <property type="evidence" value="ECO:0000318"/>
    <property type="project" value="GO_Central"/>
</dbReference>
<evidence type="ECO:0000256" key="12">
    <source>
        <dbReference type="ARBA" id="ARBA00025304"/>
    </source>
</evidence>